<feature type="region of interest" description="Disordered" evidence="1">
    <location>
        <begin position="970"/>
        <end position="989"/>
    </location>
</feature>
<dbReference type="Proteomes" id="UP000256964">
    <property type="component" value="Unassembled WGS sequence"/>
</dbReference>
<proteinExistence type="predicted"/>
<feature type="domain" description="Fungal-type protein kinase" evidence="2">
    <location>
        <begin position="326"/>
        <end position="747"/>
    </location>
</feature>
<feature type="compositionally biased region" description="Basic and acidic residues" evidence="1">
    <location>
        <begin position="170"/>
        <end position="213"/>
    </location>
</feature>
<feature type="compositionally biased region" description="Low complexity" evidence="1">
    <location>
        <begin position="143"/>
        <end position="155"/>
    </location>
</feature>
<dbReference type="OrthoDB" id="312874at2759"/>
<dbReference type="PANTHER" id="PTHR38248">
    <property type="entry name" value="FUNK1 6"/>
    <property type="match status" value="1"/>
</dbReference>
<sequence>MPLPPPWEGEKALLTVPNDLFQIPFPRLSADQPPEFSEAEVSQTTGVPFALVPAHFNENGTQRYGFGDKRAEYRYLRLAREGRRHFIGPMPPKLFIQQFLAKDPAWFKTMPPAAGAFADVPDLGAEQERVRADRRLKKRRDAAATAGTTAAGKADNAPDYGDGTDEAEAEETRHVEKAAKGKEKENATAKPKAKEKERPRKGNKKGGDGKLPAEEQIYLPLITALNGRPPDPDVLGDTGREPRCPGIAFRDTSAKADTETGVVGSLKPDVSGYAVAHLEAMESLNTIKAPTHIGLIATFIEVKATLDFFNDPPESSEGDAPTTHSFVLEHIKNDTNREWAEKALGQNIAYASELCARQYRHCCYSVSVTGCNARLIRWDRAGAIVSESFNLHRHPEYLCQFYWCFGKMSNFDRGYDLSVEVATHEEQELFRRVVEAHVEAQLAGAVPDLKDPHVPGSDLHYEEGVVSTIHLTTPAEDGESHPRKFLVCRPLTAPLSMFGRCTRSYWAVECQLDQPSGKLQGTIAFLKDTWRYSGHAHDVQEGEILKRLAASKVCNIPVVKVHEDVHVIHSADSGELVLTLALQSTLTQKFVGASWNCRRDPDVVIVEHNHYRLVLGTVGYPLHRLRGSRELLTATYDAFQALGAADDAGYLHRDISPGNIILVNETSTASQSGGGVAVRSNASARRGYLCDWDLSRRKEHSGSFKDPEVSATWQFQCIAALKHRQLSTELAYTVEHDMESMLYTVLYCSLCWLPMKAGGDPKACMNAMFDEYEEYHGQVVGGSKKLANADDRRYTLLLEWEDPSTKEWLDGVMDLHSPRRGAVPDFSTGPDWNKSSLNVYWTDFLQRKGETLPYDNRKMNMTIFKSAERNASLAVQGRSYAPPRSYQSSLKHTLEDPDTSGQPTRKRRKKELARMCSLLILALYEHRQCNPCQTIPERQLNQGRSRIGPYGASPRELELLVAEEVFGVEGPPPHRLQRRRHQGRLHVKP</sequence>
<gene>
    <name evidence="3" type="ORF">OH76DRAFT_1476708</name>
</gene>
<dbReference type="SUPFAM" id="SSF56112">
    <property type="entry name" value="Protein kinase-like (PK-like)"/>
    <property type="match status" value="1"/>
</dbReference>
<evidence type="ECO:0000313" key="4">
    <source>
        <dbReference type="Proteomes" id="UP000256964"/>
    </source>
</evidence>
<accession>A0A371DXM0</accession>
<dbReference type="AlphaFoldDB" id="A0A371DXM0"/>
<reference evidence="3 4" key="1">
    <citation type="journal article" date="2018" name="Biotechnol. Biofuels">
        <title>Integrative visual omics of the white-rot fungus Polyporus brumalis exposes the biotechnological potential of its oxidative enzymes for delignifying raw plant biomass.</title>
        <authorList>
            <person name="Miyauchi S."/>
            <person name="Rancon A."/>
            <person name="Drula E."/>
            <person name="Hage H."/>
            <person name="Chaduli D."/>
            <person name="Favel A."/>
            <person name="Grisel S."/>
            <person name="Henrissat B."/>
            <person name="Herpoel-Gimbert I."/>
            <person name="Ruiz-Duenas F.J."/>
            <person name="Chevret D."/>
            <person name="Hainaut M."/>
            <person name="Lin J."/>
            <person name="Wang M."/>
            <person name="Pangilinan J."/>
            <person name="Lipzen A."/>
            <person name="Lesage-Meessen L."/>
            <person name="Navarro D."/>
            <person name="Riley R."/>
            <person name="Grigoriev I.V."/>
            <person name="Zhou S."/>
            <person name="Raouche S."/>
            <person name="Rosso M.N."/>
        </authorList>
    </citation>
    <scope>NUCLEOTIDE SEQUENCE [LARGE SCALE GENOMIC DNA]</scope>
    <source>
        <strain evidence="3 4">BRFM 1820</strain>
    </source>
</reference>
<feature type="region of interest" description="Disordered" evidence="1">
    <location>
        <begin position="875"/>
        <end position="909"/>
    </location>
</feature>
<dbReference type="InterPro" id="IPR040976">
    <property type="entry name" value="Pkinase_fungal"/>
</dbReference>
<dbReference type="Pfam" id="PF17667">
    <property type="entry name" value="Pkinase_fungal"/>
    <property type="match status" value="1"/>
</dbReference>
<feature type="region of interest" description="Disordered" evidence="1">
    <location>
        <begin position="128"/>
        <end position="213"/>
    </location>
</feature>
<dbReference type="EMBL" id="KZ857379">
    <property type="protein sequence ID" value="RDX57289.1"/>
    <property type="molecule type" value="Genomic_DNA"/>
</dbReference>
<name>A0A371DXM0_9APHY</name>
<keyword evidence="4" id="KW-1185">Reference proteome</keyword>
<dbReference type="PANTHER" id="PTHR38248:SF2">
    <property type="entry name" value="FUNK1 11"/>
    <property type="match status" value="1"/>
</dbReference>
<evidence type="ECO:0000313" key="3">
    <source>
        <dbReference type="EMBL" id="RDX57289.1"/>
    </source>
</evidence>
<evidence type="ECO:0000256" key="1">
    <source>
        <dbReference type="SAM" id="MobiDB-lite"/>
    </source>
</evidence>
<protein>
    <recommendedName>
        <fullName evidence="2">Fungal-type protein kinase domain-containing protein</fullName>
    </recommendedName>
</protein>
<organism evidence="3 4">
    <name type="scientific">Lentinus brumalis</name>
    <dbReference type="NCBI Taxonomy" id="2498619"/>
    <lineage>
        <taxon>Eukaryota</taxon>
        <taxon>Fungi</taxon>
        <taxon>Dikarya</taxon>
        <taxon>Basidiomycota</taxon>
        <taxon>Agaricomycotina</taxon>
        <taxon>Agaricomycetes</taxon>
        <taxon>Polyporales</taxon>
        <taxon>Polyporaceae</taxon>
        <taxon>Lentinus</taxon>
    </lineage>
</organism>
<evidence type="ECO:0000259" key="2">
    <source>
        <dbReference type="Pfam" id="PF17667"/>
    </source>
</evidence>
<dbReference type="Gene3D" id="1.10.510.10">
    <property type="entry name" value="Transferase(Phosphotransferase) domain 1"/>
    <property type="match status" value="1"/>
</dbReference>
<feature type="compositionally biased region" description="Basic residues" evidence="1">
    <location>
        <begin position="975"/>
        <end position="989"/>
    </location>
</feature>
<dbReference type="InterPro" id="IPR011009">
    <property type="entry name" value="Kinase-like_dom_sf"/>
</dbReference>